<evidence type="ECO:0000313" key="9">
    <source>
        <dbReference type="EMBL" id="GAI50869.1"/>
    </source>
</evidence>
<sequence length="218" mass="23181">GEGGGGIYVDIEGLCLIYNSIISGNTANYKGGGIYCYNDSSITVTGCTITGNSAKVNGGGIYSRSGTSILLTNSIVWGNADSSGTGQSAQIYDEGDGMLDIWFSCIQDGNSDDANIPFGEEKFNIDDDPCFVLPGYWGHADDTNIPVEPMDPNAVWVEGDYHLLRSSPCIEAGNPYFAYQPGDVDMDAQPRLMGPRVDMGADEFEIAMIVVTKPQGGE</sequence>
<dbReference type="InterPro" id="IPR022441">
    <property type="entry name" value="Para_beta_helix_rpt-2"/>
</dbReference>
<evidence type="ECO:0000256" key="3">
    <source>
        <dbReference type="ARBA" id="ARBA00004613"/>
    </source>
</evidence>
<feature type="non-terminal residue" evidence="9">
    <location>
        <position position="1"/>
    </location>
</feature>
<keyword evidence="7" id="KW-0998">Cell outer membrane</keyword>
<dbReference type="NCBIfam" id="TIGR03804">
    <property type="entry name" value="para_beta_helix"/>
    <property type="match status" value="1"/>
</dbReference>
<dbReference type="GO" id="GO:0009279">
    <property type="term" value="C:cell outer membrane"/>
    <property type="evidence" value="ECO:0007669"/>
    <property type="project" value="UniProtKB-SubCell"/>
</dbReference>
<dbReference type="InterPro" id="IPR039448">
    <property type="entry name" value="Beta_helix"/>
</dbReference>
<feature type="domain" description="Right handed beta helix" evidence="8">
    <location>
        <begin position="4"/>
        <end position="82"/>
    </location>
</feature>
<evidence type="ECO:0000256" key="2">
    <source>
        <dbReference type="ARBA" id="ARBA00004442"/>
    </source>
</evidence>
<evidence type="ECO:0000256" key="5">
    <source>
        <dbReference type="ARBA" id="ARBA00022729"/>
    </source>
</evidence>
<keyword evidence="4" id="KW-0964">Secreted</keyword>
<dbReference type="NCBIfam" id="TIGR01376">
    <property type="entry name" value="POMP_repeat"/>
    <property type="match status" value="1"/>
</dbReference>
<evidence type="ECO:0000256" key="7">
    <source>
        <dbReference type="ARBA" id="ARBA00023237"/>
    </source>
</evidence>
<protein>
    <recommendedName>
        <fullName evidence="8">Right handed beta helix domain-containing protein</fullName>
    </recommendedName>
</protein>
<dbReference type="InterPro" id="IPR011050">
    <property type="entry name" value="Pectin_lyase_fold/virulence"/>
</dbReference>
<dbReference type="InterPro" id="IPR003368">
    <property type="entry name" value="POMP_repeat"/>
</dbReference>
<dbReference type="AlphaFoldDB" id="X1R5H4"/>
<dbReference type="SUPFAM" id="SSF51126">
    <property type="entry name" value="Pectin lyase-like"/>
    <property type="match status" value="1"/>
</dbReference>
<dbReference type="Gene3D" id="2.160.20.10">
    <property type="entry name" value="Single-stranded right-handed beta-helix, Pectin lyase-like"/>
    <property type="match status" value="1"/>
</dbReference>
<dbReference type="InterPro" id="IPR012334">
    <property type="entry name" value="Pectin_lyas_fold"/>
</dbReference>
<evidence type="ECO:0000259" key="8">
    <source>
        <dbReference type="Pfam" id="PF13229"/>
    </source>
</evidence>
<dbReference type="Pfam" id="PF13229">
    <property type="entry name" value="Beta_helix"/>
    <property type="match status" value="1"/>
</dbReference>
<proteinExistence type="predicted"/>
<evidence type="ECO:0000256" key="1">
    <source>
        <dbReference type="ARBA" id="ARBA00004196"/>
    </source>
</evidence>
<evidence type="ECO:0000256" key="4">
    <source>
        <dbReference type="ARBA" id="ARBA00022525"/>
    </source>
</evidence>
<organism evidence="9">
    <name type="scientific">marine sediment metagenome</name>
    <dbReference type="NCBI Taxonomy" id="412755"/>
    <lineage>
        <taxon>unclassified sequences</taxon>
        <taxon>metagenomes</taxon>
        <taxon>ecological metagenomes</taxon>
    </lineage>
</organism>
<feature type="non-terminal residue" evidence="9">
    <location>
        <position position="218"/>
    </location>
</feature>
<keyword evidence="5" id="KW-0732">Signal</keyword>
<reference evidence="9" key="1">
    <citation type="journal article" date="2014" name="Front. Microbiol.">
        <title>High frequency of phylogenetically diverse reductive dehalogenase-homologous genes in deep subseafloor sedimentary metagenomes.</title>
        <authorList>
            <person name="Kawai M."/>
            <person name="Futagami T."/>
            <person name="Toyoda A."/>
            <person name="Takaki Y."/>
            <person name="Nishi S."/>
            <person name="Hori S."/>
            <person name="Arai W."/>
            <person name="Tsubouchi T."/>
            <person name="Morono Y."/>
            <person name="Uchiyama I."/>
            <person name="Ito T."/>
            <person name="Fujiyama A."/>
            <person name="Inagaki F."/>
            <person name="Takami H."/>
        </authorList>
    </citation>
    <scope>NUCLEOTIDE SEQUENCE</scope>
    <source>
        <strain evidence="9">Expedition CK06-06</strain>
    </source>
</reference>
<accession>X1R5H4</accession>
<gene>
    <name evidence="9" type="ORF">S06H3_57927</name>
</gene>
<dbReference type="EMBL" id="BARV01037442">
    <property type="protein sequence ID" value="GAI50869.1"/>
    <property type="molecule type" value="Genomic_DNA"/>
</dbReference>
<evidence type="ECO:0000256" key="6">
    <source>
        <dbReference type="ARBA" id="ARBA00023136"/>
    </source>
</evidence>
<name>X1R5H4_9ZZZZ</name>
<comment type="subcellular location">
    <subcellularLocation>
        <location evidence="1">Cell envelope</location>
    </subcellularLocation>
    <subcellularLocation>
        <location evidence="2">Cell outer membrane</location>
    </subcellularLocation>
    <subcellularLocation>
        <location evidence="3">Secreted</location>
    </subcellularLocation>
</comment>
<dbReference type="GO" id="GO:0005576">
    <property type="term" value="C:extracellular region"/>
    <property type="evidence" value="ECO:0007669"/>
    <property type="project" value="UniProtKB-SubCell"/>
</dbReference>
<comment type="caution">
    <text evidence="9">The sequence shown here is derived from an EMBL/GenBank/DDBJ whole genome shotgun (WGS) entry which is preliminary data.</text>
</comment>
<keyword evidence="6" id="KW-0472">Membrane</keyword>